<dbReference type="EMBL" id="DS235354">
    <property type="protein sequence ID" value="EEB15127.1"/>
    <property type="molecule type" value="Genomic_DNA"/>
</dbReference>
<gene>
    <name evidence="9" type="primary">8231952</name>
    <name evidence="8" type="ORF">Phum_PHUM350380</name>
</gene>
<dbReference type="GeneID" id="8231952"/>
<reference evidence="9" key="3">
    <citation type="submission" date="2020-05" db="UniProtKB">
        <authorList>
            <consortium name="EnsemblMetazoa"/>
        </authorList>
    </citation>
    <scope>IDENTIFICATION</scope>
    <source>
        <strain evidence="9">USDA</strain>
    </source>
</reference>
<keyword evidence="5 7" id="KW-0472">Membrane</keyword>
<comment type="subcellular location">
    <subcellularLocation>
        <location evidence="1">Membrane</location>
        <topology evidence="1">Multi-pass membrane protein</topology>
    </subcellularLocation>
</comment>
<dbReference type="RefSeq" id="XP_002427865.1">
    <property type="nucleotide sequence ID" value="XM_002427820.1"/>
</dbReference>
<protein>
    <recommendedName>
        <fullName evidence="11">Cleft lip and palate transmembrane protein</fullName>
    </recommendedName>
</protein>
<reference evidence="8" key="1">
    <citation type="submission" date="2007-04" db="EMBL/GenBank/DDBJ databases">
        <title>Annotation of Pediculus humanus corporis strain USDA.</title>
        <authorList>
            <person name="Kirkness E."/>
            <person name="Hannick L."/>
            <person name="Hass B."/>
            <person name="Bruggner R."/>
            <person name="Lawson D."/>
            <person name="Bidwell S."/>
            <person name="Joardar V."/>
            <person name="Caler E."/>
            <person name="Walenz B."/>
            <person name="Inman J."/>
            <person name="Schobel S."/>
            <person name="Galinsky K."/>
            <person name="Amedeo P."/>
            <person name="Strausberg R."/>
        </authorList>
    </citation>
    <scope>NUCLEOTIDE SEQUENCE</scope>
    <source>
        <strain evidence="8">USDA</strain>
    </source>
</reference>
<evidence type="ECO:0000256" key="7">
    <source>
        <dbReference type="SAM" id="Phobius"/>
    </source>
</evidence>
<keyword evidence="4 7" id="KW-1133">Transmembrane helix</keyword>
<evidence type="ECO:0000313" key="10">
    <source>
        <dbReference type="Proteomes" id="UP000009046"/>
    </source>
</evidence>
<feature type="region of interest" description="Disordered" evidence="6">
    <location>
        <begin position="567"/>
        <end position="595"/>
    </location>
</feature>
<feature type="transmembrane region" description="Helical" evidence="7">
    <location>
        <begin position="318"/>
        <end position="338"/>
    </location>
</feature>
<reference evidence="8" key="2">
    <citation type="submission" date="2007-04" db="EMBL/GenBank/DDBJ databases">
        <title>The genome of the human body louse.</title>
        <authorList>
            <consortium name="The Human Body Louse Genome Consortium"/>
            <person name="Kirkness E."/>
            <person name="Walenz B."/>
            <person name="Hass B."/>
            <person name="Bruggner R."/>
            <person name="Strausberg R."/>
        </authorList>
    </citation>
    <scope>NUCLEOTIDE SEQUENCE</scope>
    <source>
        <strain evidence="8">USDA</strain>
    </source>
</reference>
<evidence type="ECO:0000256" key="5">
    <source>
        <dbReference type="ARBA" id="ARBA00023136"/>
    </source>
</evidence>
<dbReference type="KEGG" id="phu:Phum_PHUM350380"/>
<feature type="transmembrane region" description="Helical" evidence="7">
    <location>
        <begin position="466"/>
        <end position="487"/>
    </location>
</feature>
<dbReference type="EMBL" id="AAZO01004074">
    <property type="status" value="NOT_ANNOTATED_CDS"/>
    <property type="molecule type" value="Genomic_DNA"/>
</dbReference>
<dbReference type="STRING" id="121224.E0VP21"/>
<dbReference type="AlphaFoldDB" id="E0VP21"/>
<proteinExistence type="inferred from homology"/>
<evidence type="ECO:0000256" key="2">
    <source>
        <dbReference type="ARBA" id="ARBA00009310"/>
    </source>
</evidence>
<dbReference type="Proteomes" id="UP000009046">
    <property type="component" value="Unassembled WGS sequence"/>
</dbReference>
<sequence length="595" mass="69833">MADKNEDEGPQNCNTNANESVNNSKIIVKDEAREVKNNENEIASQPQQLQQQQQQQQQQPQPTMFQSFIAVVKSLFLRAIVIYFITSLIRKNTAPVDSSAPVKVPAVNIYDTGTVLSLKNNGSIYLHVYITRHGYLPYPEKGKKYSWDETIYGYKQLNKFRRQKYLKTHNLLTGETALTPEQLRIAEKQKGEIISYWHPNLTVNLVTDHNKWYKGMVPSPLDELIEFLPDETRYKPILYMNDYWNMIRDYKPINSTTDKLDLMITFQPLTLFRWQLYSSQGIRNKWTNLEMFGDIFNHEEDEEDRDPFKEALLDTSPYLLGLTVFVSIFHSVFEFLAFKNDIQFWNNRKSLEGLSVRSVFFNVFHSLIVLLYVLDNDTNTIVRISCFVGLAIEVWKINKAIDISINKELKLFGIFPTINFKDKGSYIESSTREYDILAFKYLSRAIYPLLICYGIYSLIYQEHKGWYSWILSMLYGFLLTFGFIMMTPQLFINYKLKSVAHLPWRMMTYKALNTFIDDMFAFVIKMPTMYRLGCFRDDIIFFIFLYQKFIYKTDPSRVNEFGFSADMEESTKQVPKIENGEVSSSEKNSIQKKKD</sequence>
<dbReference type="EMBL" id="AAZO01004073">
    <property type="status" value="NOT_ANNOTATED_CDS"/>
    <property type="molecule type" value="Genomic_DNA"/>
</dbReference>
<evidence type="ECO:0008006" key="11">
    <source>
        <dbReference type="Google" id="ProtNLM"/>
    </source>
</evidence>
<dbReference type="GO" id="GO:0016020">
    <property type="term" value="C:membrane"/>
    <property type="evidence" value="ECO:0007669"/>
    <property type="project" value="UniProtKB-SubCell"/>
</dbReference>
<name>E0VP21_PEDHC</name>
<dbReference type="Pfam" id="PF05602">
    <property type="entry name" value="CLPTM1"/>
    <property type="match status" value="1"/>
</dbReference>
<evidence type="ECO:0000256" key="1">
    <source>
        <dbReference type="ARBA" id="ARBA00004141"/>
    </source>
</evidence>
<feature type="region of interest" description="Disordered" evidence="6">
    <location>
        <begin position="1"/>
        <end position="58"/>
    </location>
</feature>
<dbReference type="OMA" id="HWHPNIS"/>
<dbReference type="GO" id="GO:0012505">
    <property type="term" value="C:endomembrane system"/>
    <property type="evidence" value="ECO:0007669"/>
    <property type="project" value="TreeGrafter"/>
</dbReference>
<dbReference type="eggNOG" id="KOG2489">
    <property type="taxonomic scope" value="Eukaryota"/>
</dbReference>
<feature type="transmembrane region" description="Helical" evidence="7">
    <location>
        <begin position="359"/>
        <end position="374"/>
    </location>
</feature>
<dbReference type="EnsemblMetazoa" id="PHUM350380-RA">
    <property type="protein sequence ID" value="PHUM350380-PA"/>
    <property type="gene ID" value="PHUM350380"/>
</dbReference>
<feature type="transmembrane region" description="Helical" evidence="7">
    <location>
        <begin position="441"/>
        <end position="460"/>
    </location>
</feature>
<evidence type="ECO:0000256" key="3">
    <source>
        <dbReference type="ARBA" id="ARBA00022692"/>
    </source>
</evidence>
<feature type="compositionally biased region" description="Polar residues" evidence="6">
    <location>
        <begin position="11"/>
        <end position="25"/>
    </location>
</feature>
<accession>E0VP21</accession>
<evidence type="ECO:0000256" key="6">
    <source>
        <dbReference type="SAM" id="MobiDB-lite"/>
    </source>
</evidence>
<dbReference type="VEuPathDB" id="VectorBase:PHUM350380"/>
<keyword evidence="3 7" id="KW-0812">Transmembrane</keyword>
<feature type="compositionally biased region" description="Basic and acidic residues" evidence="6">
    <location>
        <begin position="27"/>
        <end position="39"/>
    </location>
</feature>
<evidence type="ECO:0000313" key="8">
    <source>
        <dbReference type="EMBL" id="EEB15127.1"/>
    </source>
</evidence>
<dbReference type="OrthoDB" id="378564at2759"/>
<dbReference type="PANTHER" id="PTHR21347">
    <property type="entry name" value="CLEFT LIP AND PALATE ASSOCIATED TRANSMEMBRANE PROTEIN-RELATED"/>
    <property type="match status" value="1"/>
</dbReference>
<organism>
    <name type="scientific">Pediculus humanus subsp. corporis</name>
    <name type="common">Body louse</name>
    <dbReference type="NCBI Taxonomy" id="121224"/>
    <lineage>
        <taxon>Eukaryota</taxon>
        <taxon>Metazoa</taxon>
        <taxon>Ecdysozoa</taxon>
        <taxon>Arthropoda</taxon>
        <taxon>Hexapoda</taxon>
        <taxon>Insecta</taxon>
        <taxon>Pterygota</taxon>
        <taxon>Neoptera</taxon>
        <taxon>Paraneoptera</taxon>
        <taxon>Psocodea</taxon>
        <taxon>Troctomorpha</taxon>
        <taxon>Phthiraptera</taxon>
        <taxon>Anoplura</taxon>
        <taxon>Pediculidae</taxon>
        <taxon>Pediculus</taxon>
    </lineage>
</organism>
<dbReference type="InterPro" id="IPR008429">
    <property type="entry name" value="CLPTM1"/>
</dbReference>
<evidence type="ECO:0000256" key="4">
    <source>
        <dbReference type="ARBA" id="ARBA00022989"/>
    </source>
</evidence>
<dbReference type="FunCoup" id="E0VP21">
    <property type="interactions" value="2096"/>
</dbReference>
<comment type="similarity">
    <text evidence="2">Belongs to the CLPTM1 family.</text>
</comment>
<feature type="compositionally biased region" description="Low complexity" evidence="6">
    <location>
        <begin position="45"/>
        <end position="58"/>
    </location>
</feature>
<evidence type="ECO:0000313" key="9">
    <source>
        <dbReference type="EnsemblMetazoa" id="PHUM350380-PA"/>
    </source>
</evidence>
<dbReference type="InParanoid" id="E0VP21"/>
<dbReference type="CTD" id="8231952"/>
<dbReference type="PANTHER" id="PTHR21347:SF14">
    <property type="entry name" value="LIPID SCRAMBLASE CLPTM1-RELATED"/>
    <property type="match status" value="1"/>
</dbReference>
<keyword evidence="10" id="KW-1185">Reference proteome</keyword>
<dbReference type="HOGENOM" id="CLU_019907_3_1_1"/>